<accession>A0A8X6R3D5</accession>
<keyword evidence="1" id="KW-1133">Transmembrane helix</keyword>
<keyword evidence="1" id="KW-0812">Transmembrane</keyword>
<keyword evidence="3" id="KW-1185">Reference proteome</keyword>
<dbReference type="InterPro" id="IPR036397">
    <property type="entry name" value="RNaseH_sf"/>
</dbReference>
<dbReference type="GO" id="GO:0003676">
    <property type="term" value="F:nucleic acid binding"/>
    <property type="evidence" value="ECO:0007669"/>
    <property type="project" value="InterPro"/>
</dbReference>
<comment type="caution">
    <text evidence="2">The sequence shown here is derived from an EMBL/GenBank/DDBJ whole genome shotgun (WGS) entry which is preliminary data.</text>
</comment>
<evidence type="ECO:0000313" key="3">
    <source>
        <dbReference type="Proteomes" id="UP000887159"/>
    </source>
</evidence>
<dbReference type="AlphaFoldDB" id="A0A8X6R3D5"/>
<keyword evidence="1" id="KW-0472">Membrane</keyword>
<dbReference type="Gene3D" id="3.30.420.10">
    <property type="entry name" value="Ribonuclease H-like superfamily/Ribonuclease H"/>
    <property type="match status" value="1"/>
</dbReference>
<proteinExistence type="predicted"/>
<organism evidence="2 3">
    <name type="scientific">Trichonephila clavipes</name>
    <name type="common">Golden silk orbweaver</name>
    <name type="synonym">Nephila clavipes</name>
    <dbReference type="NCBI Taxonomy" id="2585209"/>
    <lineage>
        <taxon>Eukaryota</taxon>
        <taxon>Metazoa</taxon>
        <taxon>Ecdysozoa</taxon>
        <taxon>Arthropoda</taxon>
        <taxon>Chelicerata</taxon>
        <taxon>Arachnida</taxon>
        <taxon>Araneae</taxon>
        <taxon>Araneomorphae</taxon>
        <taxon>Entelegynae</taxon>
        <taxon>Araneoidea</taxon>
        <taxon>Nephilidae</taxon>
        <taxon>Trichonephila</taxon>
    </lineage>
</organism>
<evidence type="ECO:0000256" key="1">
    <source>
        <dbReference type="SAM" id="Phobius"/>
    </source>
</evidence>
<gene>
    <name evidence="2" type="primary">NCL1_25785</name>
    <name evidence="2" type="ORF">TNCV_1409821</name>
</gene>
<protein>
    <submittedName>
        <fullName evidence="2">Uncharacterized protein</fullName>
    </submittedName>
</protein>
<evidence type="ECO:0000313" key="2">
    <source>
        <dbReference type="EMBL" id="GFX86785.1"/>
    </source>
</evidence>
<name>A0A8X6R3D5_TRICX</name>
<sequence length="221" mass="24958">MTAQRYVYEILQPHVLPLMQRLPGAIFQQDNARPHMARVVTRLSPHCYYPSLACPMPRFVSNRAYLGSFGTVSWASYEFDRTRNKVTANMERNVKKSYKTCMPKCSIVPHRAFALEGVQEDSLAADLGVTNFDAEIEAVRQAICPLTYLSTSYGRAAFIVDSQSAILTLCSLRNSDSMEVEELRKKFMKSKMLTGLLYFNGFLAIATSQAMKNGLCLQTWL</sequence>
<feature type="transmembrane region" description="Helical" evidence="1">
    <location>
        <begin position="192"/>
        <end position="211"/>
    </location>
</feature>
<reference evidence="2" key="1">
    <citation type="submission" date="2020-08" db="EMBL/GenBank/DDBJ databases">
        <title>Multicomponent nature underlies the extraordinary mechanical properties of spider dragline silk.</title>
        <authorList>
            <person name="Kono N."/>
            <person name="Nakamura H."/>
            <person name="Mori M."/>
            <person name="Yoshida Y."/>
            <person name="Ohtoshi R."/>
            <person name="Malay A.D."/>
            <person name="Moran D.A.P."/>
            <person name="Tomita M."/>
            <person name="Numata K."/>
            <person name="Arakawa K."/>
        </authorList>
    </citation>
    <scope>NUCLEOTIDE SEQUENCE</scope>
</reference>
<dbReference type="EMBL" id="BMAU01021013">
    <property type="protein sequence ID" value="GFX86785.1"/>
    <property type="molecule type" value="Genomic_DNA"/>
</dbReference>
<dbReference type="Proteomes" id="UP000887159">
    <property type="component" value="Unassembled WGS sequence"/>
</dbReference>